<comment type="caution">
    <text evidence="3">The sequence shown here is derived from an EMBL/GenBank/DDBJ whole genome shotgun (WGS) entry which is preliminary data.</text>
</comment>
<evidence type="ECO:0000313" key="4">
    <source>
        <dbReference type="Proteomes" id="UP000234767"/>
    </source>
</evidence>
<gene>
    <name evidence="3" type="ORF">CYK00_08230</name>
</gene>
<protein>
    <submittedName>
        <fullName evidence="3">Helicase</fullName>
    </submittedName>
</protein>
<feature type="compositionally biased region" description="Basic and acidic residues" evidence="1">
    <location>
        <begin position="1"/>
        <end position="15"/>
    </location>
</feature>
<organism evidence="3 4">
    <name type="scientific">Neisseria sicca</name>
    <dbReference type="NCBI Taxonomy" id="490"/>
    <lineage>
        <taxon>Bacteria</taxon>
        <taxon>Pseudomonadati</taxon>
        <taxon>Pseudomonadota</taxon>
        <taxon>Betaproteobacteria</taxon>
        <taxon>Neisseriales</taxon>
        <taxon>Neisseriaceae</taxon>
        <taxon>Neisseria</taxon>
    </lineage>
</organism>
<dbReference type="Proteomes" id="UP000234767">
    <property type="component" value="Unassembled WGS sequence"/>
</dbReference>
<evidence type="ECO:0000259" key="2">
    <source>
        <dbReference type="Pfam" id="PF06048"/>
    </source>
</evidence>
<keyword evidence="3" id="KW-0347">Helicase</keyword>
<sequence length="660" mass="72130">MTDRKDENQNDKPNKPENGVSDDLKHAPNGGKQAAKGKGRLKLHMGGKSDFEALQHIAETEGEGLRSYYSVTRSGINAGVYFHEAANSKDGTEYMKPPVLLSDPFEIVGRGQSTDEKEYRLLRFKRHGGGEYRTVAMPLEIAGRPDGLAFLRANGIGVNQNGQAIARLVNYIQWEGNQTEYLFSKRGGWCDETFTAYIMPNGEIIGKPETPVFYIGDLSKKRAYGAAGSLEEWQEYIGRYLEGNSRLLLAVGAVFAAPLLAVMKHENGGFHFFGQSSIGKSVSGMTALSLIGNPEELKMQWNGTGLSFDNAAAANSDGVIMLDEMGQADGKTLDTAAYAVFNGAKKGQGAKEGGNREHLTWRVLAISNGEYEPEYFMKKYGLQWQAGQAVRLPAIPADAGKGYGVFENLHGFARPDLLAAHLEQSAKTYHGTALRAYLERLTLEAAANKSGLIGRLNALYQAFLARLPSDLASQPIRAAKRFALAAAALEVAGQWGITGIPQGAGADGVKTCFDAWLEHAGTENKEEHDILKAAKDFMLEHGYSERFIKDPKKADGSISYLGDTVETKRNHAGFMLESRRAGEPPIWYVLDKVFEEEICKGKDLGLVCRVLADCGWLKKDGRNFKAKVPQSLVGENLLPARIRLYCFRGIAPPEENCAGD</sequence>
<proteinExistence type="predicted"/>
<evidence type="ECO:0000256" key="1">
    <source>
        <dbReference type="SAM" id="MobiDB-lite"/>
    </source>
</evidence>
<feature type="region of interest" description="Disordered" evidence="1">
    <location>
        <begin position="1"/>
        <end position="40"/>
    </location>
</feature>
<dbReference type="GO" id="GO:0004386">
    <property type="term" value="F:helicase activity"/>
    <property type="evidence" value="ECO:0007669"/>
    <property type="project" value="UniProtKB-KW"/>
</dbReference>
<evidence type="ECO:0000313" key="3">
    <source>
        <dbReference type="EMBL" id="PLA39931.1"/>
    </source>
</evidence>
<dbReference type="EMBL" id="PKJO01000009">
    <property type="protein sequence ID" value="PLA39931.1"/>
    <property type="molecule type" value="Genomic_DNA"/>
</dbReference>
<dbReference type="RefSeq" id="WP_101810523.1">
    <property type="nucleotide sequence ID" value="NZ_PKJO01000009.1"/>
</dbReference>
<accession>A0A2I1XBE3</accession>
<feature type="domain" description="DUF927" evidence="2">
    <location>
        <begin position="77"/>
        <end position="357"/>
    </location>
</feature>
<keyword evidence="3" id="KW-0378">Hydrolase</keyword>
<name>A0A2I1XBE3_NEISI</name>
<keyword evidence="3" id="KW-0547">Nucleotide-binding</keyword>
<keyword evidence="3" id="KW-0067">ATP-binding</keyword>
<dbReference type="InterPro" id="IPR009270">
    <property type="entry name" value="DUF927"/>
</dbReference>
<reference evidence="3 4" key="1">
    <citation type="submission" date="2017-12" db="EMBL/GenBank/DDBJ databases">
        <title>Phylogenetic diversity of female urinary microbiome.</title>
        <authorList>
            <person name="Thomas-White K."/>
            <person name="Wolfe A.J."/>
        </authorList>
    </citation>
    <scope>NUCLEOTIDE SEQUENCE [LARGE SCALE GENOMIC DNA]</scope>
    <source>
        <strain evidence="3 4">UMB0321</strain>
    </source>
</reference>
<dbReference type="Pfam" id="PF06048">
    <property type="entry name" value="DUF927"/>
    <property type="match status" value="1"/>
</dbReference>
<dbReference type="AlphaFoldDB" id="A0A2I1XBE3"/>